<evidence type="ECO:0000259" key="7">
    <source>
        <dbReference type="Pfam" id="PF12627"/>
    </source>
</evidence>
<evidence type="ECO:0000256" key="4">
    <source>
        <dbReference type="ARBA" id="ARBA00022884"/>
    </source>
</evidence>
<dbReference type="AlphaFoldDB" id="A0A2H9TMF6"/>
<dbReference type="SUPFAM" id="SSF81891">
    <property type="entry name" value="Poly A polymerase C-terminal region-like"/>
    <property type="match status" value="1"/>
</dbReference>
<keyword evidence="4 5" id="KW-0694">RNA-binding</keyword>
<reference evidence="8 9" key="1">
    <citation type="submission" date="2016-10" db="EMBL/GenBank/DDBJ databases">
        <title>The genome of Paramicrosporidium saccamoebae is the missing link in understanding Cryptomycota and Microsporidia evolution.</title>
        <authorList>
            <person name="Quandt C.A."/>
            <person name="Beaudet D."/>
            <person name="Corsaro D."/>
            <person name="Michel R."/>
            <person name="Corradi N."/>
            <person name="James T."/>
        </authorList>
    </citation>
    <scope>NUCLEOTIDE SEQUENCE [LARGE SCALE GENOMIC DNA]</scope>
    <source>
        <strain evidence="8 9">KSL3</strain>
    </source>
</reference>
<dbReference type="STRING" id="1246581.A0A2H9TMF6"/>
<proteinExistence type="inferred from homology"/>
<dbReference type="GO" id="GO:0003723">
    <property type="term" value="F:RNA binding"/>
    <property type="evidence" value="ECO:0007669"/>
    <property type="project" value="UniProtKB-KW"/>
</dbReference>
<evidence type="ECO:0000259" key="6">
    <source>
        <dbReference type="Pfam" id="PF01743"/>
    </source>
</evidence>
<dbReference type="GO" id="GO:0001680">
    <property type="term" value="P:tRNA 3'-terminal CCA addition"/>
    <property type="evidence" value="ECO:0007669"/>
    <property type="project" value="TreeGrafter"/>
</dbReference>
<evidence type="ECO:0000256" key="3">
    <source>
        <dbReference type="ARBA" id="ARBA00022741"/>
    </source>
</evidence>
<dbReference type="InterPro" id="IPR043519">
    <property type="entry name" value="NT_sf"/>
</dbReference>
<dbReference type="OrthoDB" id="445712at2759"/>
<dbReference type="FunFam" id="3.30.460.10:FF:000019">
    <property type="entry name" value="tRNA nucleotidyltransferase cca2"/>
    <property type="match status" value="1"/>
</dbReference>
<dbReference type="CDD" id="cd05398">
    <property type="entry name" value="NT_ClassII-CCAase"/>
    <property type="match status" value="1"/>
</dbReference>
<protein>
    <submittedName>
        <fullName evidence="8">Poly A polymerase, head domain-containing protein</fullName>
    </submittedName>
</protein>
<sequence length="481" mass="54771">MTPIPSVTRPARDCLTLNELERKLFGLLRECCVRLELDVTLRVAGGWVRDKLLGLEGHDCDIAIDRMMGQQFAERLRFFLEQHDIPSSAYGVIQANPERSKHLETATLTIFGHPIDFANLRSETYSDDSRIPIVQFGTPLQDAQRRDITINALFYNIHTEEVEDFCGTGFADLEEQIIRTPLPPRETLMDDPLRLLRVIRFATRFQFRTDAALERAIQDEEVDAAFRNKISRERVGTELDKILRDKHALEGLQMMHRLRVFNLVFDLPAGVDRTNYSLPEDATIGTILRVYRRLGWSSNRRLALLCAALLPHVGEMVDRPRRMPEPLVGCIVRDSLKFTNQDVADVTQLVAQVDRVVALVETNCQDARLLGRLVRSLGRHWLLGYELACIRHILLGGIDDETTVHRYEAATKRVAALGLQDAHSWRGLLSGRDLHELLGVAQGPQIGLLINELLDWQYEHPDGTRDEAVKHILHYSSTQNT</sequence>
<evidence type="ECO:0000256" key="1">
    <source>
        <dbReference type="ARBA" id="ARBA00007265"/>
    </source>
</evidence>
<dbReference type="EMBL" id="MTSL01000095">
    <property type="protein sequence ID" value="PJF18935.1"/>
    <property type="molecule type" value="Genomic_DNA"/>
</dbReference>
<evidence type="ECO:0000256" key="2">
    <source>
        <dbReference type="ARBA" id="ARBA00022679"/>
    </source>
</evidence>
<evidence type="ECO:0000313" key="8">
    <source>
        <dbReference type="EMBL" id="PJF18935.1"/>
    </source>
</evidence>
<keyword evidence="9" id="KW-1185">Reference proteome</keyword>
<accession>A0A2H9TMF6</accession>
<evidence type="ECO:0000256" key="5">
    <source>
        <dbReference type="RuleBase" id="RU003953"/>
    </source>
</evidence>
<organism evidence="8 9">
    <name type="scientific">Paramicrosporidium saccamoebae</name>
    <dbReference type="NCBI Taxonomy" id="1246581"/>
    <lineage>
        <taxon>Eukaryota</taxon>
        <taxon>Fungi</taxon>
        <taxon>Fungi incertae sedis</taxon>
        <taxon>Cryptomycota</taxon>
        <taxon>Cryptomycota incertae sedis</taxon>
        <taxon>Paramicrosporidium</taxon>
    </lineage>
</organism>
<comment type="similarity">
    <text evidence="1 5">Belongs to the tRNA nucleotidyltransferase/poly(A) polymerase family.</text>
</comment>
<keyword evidence="2 5" id="KW-0808">Transferase</keyword>
<keyword evidence="3" id="KW-0547">Nucleotide-binding</keyword>
<dbReference type="PANTHER" id="PTHR13734">
    <property type="entry name" value="TRNA-NUCLEOTIDYLTRANSFERASE"/>
    <property type="match status" value="1"/>
</dbReference>
<dbReference type="GO" id="GO:0000166">
    <property type="term" value="F:nucleotide binding"/>
    <property type="evidence" value="ECO:0007669"/>
    <property type="project" value="UniProtKB-KW"/>
</dbReference>
<dbReference type="Gene3D" id="3.30.460.10">
    <property type="entry name" value="Beta Polymerase, domain 2"/>
    <property type="match status" value="1"/>
</dbReference>
<dbReference type="GO" id="GO:0005739">
    <property type="term" value="C:mitochondrion"/>
    <property type="evidence" value="ECO:0007669"/>
    <property type="project" value="UniProtKB-ARBA"/>
</dbReference>
<comment type="caution">
    <text evidence="8">The sequence shown here is derived from an EMBL/GenBank/DDBJ whole genome shotgun (WGS) entry which is preliminary data.</text>
</comment>
<dbReference type="GO" id="GO:0052929">
    <property type="term" value="F:ATP:3'-cytidine-cytidine-tRNA adenylyltransferase activity"/>
    <property type="evidence" value="ECO:0007669"/>
    <property type="project" value="TreeGrafter"/>
</dbReference>
<dbReference type="Proteomes" id="UP000240830">
    <property type="component" value="Unassembled WGS sequence"/>
</dbReference>
<dbReference type="SUPFAM" id="SSF81301">
    <property type="entry name" value="Nucleotidyltransferase"/>
    <property type="match status" value="1"/>
</dbReference>
<feature type="domain" description="Poly A polymerase head" evidence="6">
    <location>
        <begin position="41"/>
        <end position="179"/>
    </location>
</feature>
<dbReference type="Gene3D" id="1.10.3090.10">
    <property type="entry name" value="cca-adding enzyme, domain 2"/>
    <property type="match status" value="1"/>
</dbReference>
<dbReference type="InterPro" id="IPR032828">
    <property type="entry name" value="PolyA_RNA-bd"/>
</dbReference>
<name>A0A2H9TMF6_9FUNG</name>
<dbReference type="GO" id="GO:0052927">
    <property type="term" value="F:CC tRNA cytidylyltransferase activity"/>
    <property type="evidence" value="ECO:0007669"/>
    <property type="project" value="TreeGrafter"/>
</dbReference>
<dbReference type="InterPro" id="IPR002646">
    <property type="entry name" value="PolA_pol_head_dom"/>
</dbReference>
<gene>
    <name evidence="8" type="ORF">PSACC_01258</name>
</gene>
<dbReference type="Pfam" id="PF01743">
    <property type="entry name" value="PolyA_pol"/>
    <property type="match status" value="1"/>
</dbReference>
<dbReference type="Pfam" id="PF12627">
    <property type="entry name" value="PolyA_pol_RNAbd"/>
    <property type="match status" value="1"/>
</dbReference>
<feature type="domain" description="tRNA nucleotidyltransferase/poly(A) polymerase RNA and SrmB- binding" evidence="7">
    <location>
        <begin position="228"/>
        <end position="265"/>
    </location>
</feature>
<dbReference type="PANTHER" id="PTHR13734:SF5">
    <property type="entry name" value="CCA TRNA NUCLEOTIDYLTRANSFERASE, MITOCHONDRIAL"/>
    <property type="match status" value="1"/>
</dbReference>
<evidence type="ECO:0000313" key="9">
    <source>
        <dbReference type="Proteomes" id="UP000240830"/>
    </source>
</evidence>